<sequence>MKKGWIRWALLAIVIIASIAAAFFLTDSREQVISINATPFDVMQKLTDSNSYHLWLPEKFNHQVTLRQVSASTVVLSTYDNQDSIHYTFEIIPVTRDHACEVKIAGSPEKQTLYKLKALMEDPAWRYGFEIRPVAVSDSLILTLQRVGQREKSDSIANVLSQSLYKTLKQLPGEEMPGYCFVSKVSLANGLVETAVGVPVKKRPAQAGESKVLALPSRGKLLVGKSSLEKKSSLQQALNNYIYDQRMKRVAVVMDKFPVRDGAIIRDPKQELEVIVPVY</sequence>
<protein>
    <submittedName>
        <fullName evidence="1">Uncharacterized protein</fullName>
    </submittedName>
</protein>
<name>A0A0E9N117_9BACT</name>
<dbReference type="EMBL" id="BBWV01000002">
    <property type="protein sequence ID" value="GAO43356.1"/>
    <property type="molecule type" value="Genomic_DNA"/>
</dbReference>
<gene>
    <name evidence="1" type="ORF">FPE01S_02_04610</name>
</gene>
<evidence type="ECO:0000313" key="1">
    <source>
        <dbReference type="EMBL" id="GAO43356.1"/>
    </source>
</evidence>
<proteinExistence type="predicted"/>
<dbReference type="Proteomes" id="UP000033121">
    <property type="component" value="Unassembled WGS sequence"/>
</dbReference>
<organism evidence="1 2">
    <name type="scientific">Flavihumibacter petaseus NBRC 106054</name>
    <dbReference type="NCBI Taxonomy" id="1220578"/>
    <lineage>
        <taxon>Bacteria</taxon>
        <taxon>Pseudomonadati</taxon>
        <taxon>Bacteroidota</taxon>
        <taxon>Chitinophagia</taxon>
        <taxon>Chitinophagales</taxon>
        <taxon>Chitinophagaceae</taxon>
        <taxon>Flavihumibacter</taxon>
    </lineage>
</organism>
<evidence type="ECO:0000313" key="2">
    <source>
        <dbReference type="Proteomes" id="UP000033121"/>
    </source>
</evidence>
<reference evidence="1 2" key="1">
    <citation type="submission" date="2015-04" db="EMBL/GenBank/DDBJ databases">
        <title>Whole genome shotgun sequence of Flavihumibacter petaseus NBRC 106054.</title>
        <authorList>
            <person name="Miyazawa S."/>
            <person name="Hosoyama A."/>
            <person name="Hashimoto M."/>
            <person name="Noguchi M."/>
            <person name="Tsuchikane K."/>
            <person name="Ohji S."/>
            <person name="Yamazoe A."/>
            <person name="Ichikawa N."/>
            <person name="Kimura A."/>
            <person name="Fujita N."/>
        </authorList>
    </citation>
    <scope>NUCLEOTIDE SEQUENCE [LARGE SCALE GENOMIC DNA]</scope>
    <source>
        <strain evidence="1 2">NBRC 106054</strain>
    </source>
</reference>
<accession>A0A0E9N117</accession>
<comment type="caution">
    <text evidence="1">The sequence shown here is derived from an EMBL/GenBank/DDBJ whole genome shotgun (WGS) entry which is preliminary data.</text>
</comment>
<dbReference type="RefSeq" id="WP_046369251.1">
    <property type="nucleotide sequence ID" value="NZ_BBWV01000002.1"/>
</dbReference>
<keyword evidence="2" id="KW-1185">Reference proteome</keyword>
<dbReference type="AlphaFoldDB" id="A0A0E9N117"/>
<dbReference type="STRING" id="1220578.FPE01S_02_04610"/>